<evidence type="ECO:0000256" key="1">
    <source>
        <dbReference type="ARBA" id="ARBA00010062"/>
    </source>
</evidence>
<reference evidence="5 6" key="1">
    <citation type="submission" date="2020-08" db="EMBL/GenBank/DDBJ databases">
        <title>Genomic Encyclopedia of Type Strains, Phase IV (KMG-IV): sequencing the most valuable type-strain genomes for metagenomic binning, comparative biology and taxonomic classification.</title>
        <authorList>
            <person name="Goeker M."/>
        </authorList>
    </citation>
    <scope>NUCLEOTIDE SEQUENCE [LARGE SCALE GENOMIC DNA]</scope>
    <source>
        <strain evidence="5 6">DSM 106739</strain>
    </source>
</reference>
<dbReference type="PANTHER" id="PTHR47235">
    <property type="entry name" value="BLR6548 PROTEIN"/>
    <property type="match status" value="1"/>
</dbReference>
<evidence type="ECO:0000259" key="4">
    <source>
        <dbReference type="Pfam" id="PF13458"/>
    </source>
</evidence>
<feature type="domain" description="Leucine-binding protein" evidence="4">
    <location>
        <begin position="29"/>
        <end position="351"/>
    </location>
</feature>
<sequence>MLKKISVRLVKAATTLALAGAASLASADITVLQIVPLTGPYGGIGWHMQVGAQVALSDLNARGGIGGQKVRLVTANQEPGDVGKQARALIDKHSPVAVLGVVGEDSVQQVLDSRVLDDSGLALVGPRVGASSLASGSKMLFLTRPSFTFEIARVLKHYATSGMRNVGIVYEDNGSGREAWAAASSEAPALGVKISGVSYLAGSAMVDQAVTKMLAAQPQAIVLASQTAGAAAFIQRFRAQGGTAQLTALSLVEGAHLARVIGKKAAHGVSVMEAAPNTLNESVPLVRDFRAGYQKFGPNDVEPSQAMMESYVAARTLIEGLKRANGSKSKLPAALSALDHFDLGGVSVTFAGAKRAGLEFAEMAVIDRQGRVIR</sequence>
<proteinExistence type="inferred from homology"/>
<evidence type="ECO:0000256" key="2">
    <source>
        <dbReference type="ARBA" id="ARBA00022729"/>
    </source>
</evidence>
<dbReference type="RefSeq" id="WP_183633531.1">
    <property type="nucleotide sequence ID" value="NZ_BAABLE010000011.1"/>
</dbReference>
<dbReference type="CDD" id="cd06326">
    <property type="entry name" value="PBP1_ABC_ligand_binding-like"/>
    <property type="match status" value="1"/>
</dbReference>
<keyword evidence="6" id="KW-1185">Reference proteome</keyword>
<keyword evidence="2 3" id="KW-0732">Signal</keyword>
<name>A0A840BHH0_9RHOO</name>
<dbReference type="AlphaFoldDB" id="A0A840BHH0"/>
<dbReference type="InterPro" id="IPR028082">
    <property type="entry name" value="Peripla_BP_I"/>
</dbReference>
<dbReference type="InterPro" id="IPR028081">
    <property type="entry name" value="Leu-bd"/>
</dbReference>
<organism evidence="5 6">
    <name type="scientific">Niveibacterium umoris</name>
    <dbReference type="NCBI Taxonomy" id="1193620"/>
    <lineage>
        <taxon>Bacteria</taxon>
        <taxon>Pseudomonadati</taxon>
        <taxon>Pseudomonadota</taxon>
        <taxon>Betaproteobacteria</taxon>
        <taxon>Rhodocyclales</taxon>
        <taxon>Rhodocyclaceae</taxon>
        <taxon>Niveibacterium</taxon>
    </lineage>
</organism>
<evidence type="ECO:0000313" key="5">
    <source>
        <dbReference type="EMBL" id="MBB4012093.1"/>
    </source>
</evidence>
<feature type="signal peptide" evidence="3">
    <location>
        <begin position="1"/>
        <end position="27"/>
    </location>
</feature>
<comment type="similarity">
    <text evidence="1">Belongs to the leucine-binding protein family.</text>
</comment>
<evidence type="ECO:0000313" key="6">
    <source>
        <dbReference type="Proteomes" id="UP000561045"/>
    </source>
</evidence>
<accession>A0A840BHH0</accession>
<protein>
    <submittedName>
        <fullName evidence="5">ABC-type branched-subunit amino acid transport system substrate-binding protein</fullName>
    </submittedName>
</protein>
<dbReference type="Gene3D" id="3.40.50.2300">
    <property type="match status" value="2"/>
</dbReference>
<gene>
    <name evidence="5" type="ORF">GGR36_001401</name>
</gene>
<dbReference type="Proteomes" id="UP000561045">
    <property type="component" value="Unassembled WGS sequence"/>
</dbReference>
<dbReference type="SUPFAM" id="SSF53822">
    <property type="entry name" value="Periplasmic binding protein-like I"/>
    <property type="match status" value="1"/>
</dbReference>
<evidence type="ECO:0000256" key="3">
    <source>
        <dbReference type="SAM" id="SignalP"/>
    </source>
</evidence>
<feature type="chain" id="PRO_5032821427" evidence="3">
    <location>
        <begin position="28"/>
        <end position="374"/>
    </location>
</feature>
<dbReference type="PANTHER" id="PTHR47235:SF1">
    <property type="entry name" value="BLR6548 PROTEIN"/>
    <property type="match status" value="1"/>
</dbReference>
<comment type="caution">
    <text evidence="5">The sequence shown here is derived from an EMBL/GenBank/DDBJ whole genome shotgun (WGS) entry which is preliminary data.</text>
</comment>
<dbReference type="Pfam" id="PF13458">
    <property type="entry name" value="Peripla_BP_6"/>
    <property type="match status" value="1"/>
</dbReference>
<dbReference type="EMBL" id="JACIET010000001">
    <property type="protein sequence ID" value="MBB4012093.1"/>
    <property type="molecule type" value="Genomic_DNA"/>
</dbReference>